<reference evidence="2 3" key="1">
    <citation type="submission" date="2020-06" db="EMBL/GenBank/DDBJ databases">
        <title>Dysbiosis in marine aquaculture revealed through microbiome analysis: reverse ecology for environmental sustainability.</title>
        <authorList>
            <person name="Haro-Moreno J.M."/>
            <person name="Coutinho F.H."/>
            <person name="Zaragoza-Solas A."/>
            <person name="Picazo A."/>
            <person name="Almagro-Moreno S."/>
            <person name="Lopez-Perez M."/>
        </authorList>
    </citation>
    <scope>NUCLEOTIDE SEQUENCE [LARGE SCALE GENOMIC DNA]</scope>
    <source>
        <strain evidence="2">MCMED-G42</strain>
    </source>
</reference>
<dbReference type="PANTHER" id="PTHR43016">
    <property type="entry name" value="PRESEQUENCE PROTEASE"/>
    <property type="match status" value="1"/>
</dbReference>
<dbReference type="GO" id="GO:0046872">
    <property type="term" value="F:metal ion binding"/>
    <property type="evidence" value="ECO:0007669"/>
    <property type="project" value="InterPro"/>
</dbReference>
<dbReference type="PANTHER" id="PTHR43016:SF13">
    <property type="entry name" value="PRESEQUENCE PROTEASE, MITOCHONDRIAL"/>
    <property type="match status" value="1"/>
</dbReference>
<protein>
    <recommendedName>
        <fullName evidence="1">Presequence protease mitochondrial-type C-terminal domain-containing protein</fullName>
    </recommendedName>
</protein>
<dbReference type="InterPro" id="IPR011249">
    <property type="entry name" value="Metalloenz_LuxS/M16"/>
</dbReference>
<organism evidence="2 3">
    <name type="scientific">SAR86 cluster bacterium</name>
    <dbReference type="NCBI Taxonomy" id="2030880"/>
    <lineage>
        <taxon>Bacteria</taxon>
        <taxon>Pseudomonadati</taxon>
        <taxon>Pseudomonadota</taxon>
        <taxon>Gammaproteobacteria</taxon>
        <taxon>SAR86 cluster</taxon>
    </lineage>
</organism>
<dbReference type="SUPFAM" id="SSF63411">
    <property type="entry name" value="LuxS/MPP-like metallohydrolase"/>
    <property type="match status" value="1"/>
</dbReference>
<dbReference type="EMBL" id="JACETM010000046">
    <property type="protein sequence ID" value="MBA4724326.1"/>
    <property type="molecule type" value="Genomic_DNA"/>
</dbReference>
<sequence length="146" mass="16513">MHSAIREKGGAYGAGASQDLHSGIFRFYSYRDPKCIDTFKEFKKSREWALNNISESQLEEGILGVVSNIDKPLSPSGETKDDFINRLDNRTIEQRLEFRSNVIECKLSDLKKVAEKYLLNNGAKSAIGGKSFIDEFNALNFEIKEI</sequence>
<evidence type="ECO:0000259" key="1">
    <source>
        <dbReference type="Pfam" id="PF22516"/>
    </source>
</evidence>
<dbReference type="AlphaFoldDB" id="A0A838YQ44"/>
<accession>A0A838YQ44</accession>
<dbReference type="Gene3D" id="3.30.830.10">
    <property type="entry name" value="Metalloenzyme, LuxS/M16 peptidase-like"/>
    <property type="match status" value="1"/>
</dbReference>
<proteinExistence type="predicted"/>
<evidence type="ECO:0000313" key="3">
    <source>
        <dbReference type="Proteomes" id="UP000585327"/>
    </source>
</evidence>
<dbReference type="Proteomes" id="UP000585327">
    <property type="component" value="Unassembled WGS sequence"/>
</dbReference>
<feature type="domain" description="Presequence protease mitochondrial-type C-terminal" evidence="1">
    <location>
        <begin position="4"/>
        <end position="116"/>
    </location>
</feature>
<evidence type="ECO:0000313" key="2">
    <source>
        <dbReference type="EMBL" id="MBA4724326.1"/>
    </source>
</evidence>
<dbReference type="Pfam" id="PF22516">
    <property type="entry name" value="PreP_C"/>
    <property type="match status" value="1"/>
</dbReference>
<dbReference type="InterPro" id="IPR055130">
    <property type="entry name" value="PreP_C"/>
</dbReference>
<comment type="caution">
    <text evidence="2">The sequence shown here is derived from an EMBL/GenBank/DDBJ whole genome shotgun (WGS) entry which is preliminary data.</text>
</comment>
<gene>
    <name evidence="2" type="ORF">H2021_03810</name>
</gene>
<name>A0A838YQ44_9GAMM</name>